<evidence type="ECO:0000256" key="6">
    <source>
        <dbReference type="ARBA" id="ARBA00023239"/>
    </source>
</evidence>
<evidence type="ECO:0000256" key="1">
    <source>
        <dbReference type="ARBA" id="ARBA00004804"/>
    </source>
</evidence>
<evidence type="ECO:0000256" key="7">
    <source>
        <dbReference type="ARBA" id="ARBA00023244"/>
    </source>
</evidence>
<feature type="domain" description="Uroporphyrinogen decarboxylase (URO-D)" evidence="11">
    <location>
        <begin position="21"/>
        <end position="30"/>
    </location>
</feature>
<protein>
    <recommendedName>
        <fullName evidence="3 8">Uroporphyrinogen decarboxylase</fullName>
        <shortName evidence="8">UPD</shortName>
        <shortName evidence="8">URO-D</shortName>
        <ecNumber evidence="3 8">4.1.1.37</ecNumber>
    </recommendedName>
</protein>
<evidence type="ECO:0000256" key="5">
    <source>
        <dbReference type="ARBA" id="ARBA00022793"/>
    </source>
</evidence>
<feature type="site" description="Transition state stabilizer" evidence="8">
    <location>
        <position position="75"/>
    </location>
</feature>
<keyword evidence="7 8" id="KW-0627">Porphyrin biosynthesis</keyword>
<evidence type="ECO:0000256" key="10">
    <source>
        <dbReference type="RuleBase" id="RU004169"/>
    </source>
</evidence>
<feature type="binding site" evidence="8">
    <location>
        <begin position="26"/>
        <end position="30"/>
    </location>
    <ligand>
        <name>substrate</name>
    </ligand>
</feature>
<dbReference type="InterPro" id="IPR038071">
    <property type="entry name" value="UROD/MetE-like_sf"/>
</dbReference>
<evidence type="ECO:0000256" key="4">
    <source>
        <dbReference type="ARBA" id="ARBA00022490"/>
    </source>
</evidence>
<dbReference type="PANTHER" id="PTHR21091">
    <property type="entry name" value="METHYLTETRAHYDROFOLATE:HOMOCYSTEINE METHYLTRANSFERASE RELATED"/>
    <property type="match status" value="1"/>
</dbReference>
<dbReference type="EMBL" id="CZVW01000003">
    <property type="protein sequence ID" value="CUS97990.1"/>
    <property type="molecule type" value="Genomic_DNA"/>
</dbReference>
<reference evidence="13" key="1">
    <citation type="submission" date="2015-11" db="EMBL/GenBank/DDBJ databases">
        <authorList>
            <person name="Varghese N."/>
        </authorList>
    </citation>
    <scope>NUCLEOTIDE SEQUENCE [LARGE SCALE GENOMIC DNA]</scope>
    <source>
        <strain evidence="13">JGI-23</strain>
    </source>
</reference>
<dbReference type="GO" id="GO:0006782">
    <property type="term" value="P:protoporphyrinogen IX biosynthetic process"/>
    <property type="evidence" value="ECO:0007669"/>
    <property type="project" value="UniProtKB-UniRule"/>
</dbReference>
<evidence type="ECO:0000256" key="8">
    <source>
        <dbReference type="HAMAP-Rule" id="MF_00218"/>
    </source>
</evidence>
<dbReference type="InterPro" id="IPR006361">
    <property type="entry name" value="Uroporphyrinogen_deCO2ase_HemE"/>
</dbReference>
<dbReference type="GO" id="GO:0005829">
    <property type="term" value="C:cytosol"/>
    <property type="evidence" value="ECO:0007669"/>
    <property type="project" value="TreeGrafter"/>
</dbReference>
<dbReference type="AlphaFoldDB" id="A0A0P1MRS6"/>
<dbReference type="Gene3D" id="3.20.20.210">
    <property type="match status" value="1"/>
</dbReference>
<keyword evidence="5 8" id="KW-0210">Decarboxylase</keyword>
<keyword evidence="6 8" id="KW-0456">Lyase</keyword>
<dbReference type="InterPro" id="IPR000257">
    <property type="entry name" value="Uroporphyrinogen_deCOase"/>
</dbReference>
<comment type="pathway">
    <text evidence="1 8 9">Porphyrin-containing compound metabolism; protoporphyrin-IX biosynthesis; coproporphyrinogen-III from 5-aminolevulinate: step 4/4.</text>
</comment>
<comment type="subunit">
    <text evidence="8">Homodimer.</text>
</comment>
<dbReference type="CDD" id="cd00717">
    <property type="entry name" value="URO-D"/>
    <property type="match status" value="1"/>
</dbReference>
<evidence type="ECO:0000256" key="2">
    <source>
        <dbReference type="ARBA" id="ARBA00009935"/>
    </source>
</evidence>
<evidence type="ECO:0000256" key="3">
    <source>
        <dbReference type="ARBA" id="ARBA00012288"/>
    </source>
</evidence>
<dbReference type="Proteomes" id="UP000199197">
    <property type="component" value="Unassembled WGS sequence"/>
</dbReference>
<keyword evidence="13" id="KW-1185">Reference proteome</keyword>
<keyword evidence="4 8" id="KW-0963">Cytoplasm</keyword>
<comment type="subcellular location">
    <subcellularLocation>
        <location evidence="8">Cytoplasm</location>
    </subcellularLocation>
</comment>
<proteinExistence type="inferred from homology"/>
<evidence type="ECO:0000259" key="11">
    <source>
        <dbReference type="PROSITE" id="PS00906"/>
    </source>
</evidence>
<comment type="function">
    <text evidence="8">Catalyzes the decarboxylation of four acetate groups of uroporphyrinogen-III to yield coproporphyrinogen-III.</text>
</comment>
<accession>A0A0P1MRS6</accession>
<dbReference type="NCBIfam" id="TIGR01464">
    <property type="entry name" value="hemE"/>
    <property type="match status" value="1"/>
</dbReference>
<comment type="catalytic activity">
    <reaction evidence="8 9">
        <text>uroporphyrinogen III + 4 H(+) = coproporphyrinogen III + 4 CO2</text>
        <dbReference type="Rhea" id="RHEA:19865"/>
        <dbReference type="ChEBI" id="CHEBI:15378"/>
        <dbReference type="ChEBI" id="CHEBI:16526"/>
        <dbReference type="ChEBI" id="CHEBI:57308"/>
        <dbReference type="ChEBI" id="CHEBI:57309"/>
        <dbReference type="EC" id="4.1.1.37"/>
    </reaction>
</comment>
<dbReference type="OrthoDB" id="9806656at2"/>
<dbReference type="HAMAP" id="MF_00218">
    <property type="entry name" value="URO_D"/>
    <property type="match status" value="1"/>
</dbReference>
<dbReference type="EC" id="4.1.1.37" evidence="3 8"/>
<evidence type="ECO:0000313" key="13">
    <source>
        <dbReference type="Proteomes" id="UP000199197"/>
    </source>
</evidence>
<comment type="similarity">
    <text evidence="2 8 10">Belongs to the uroporphyrinogen decarboxylase family.</text>
</comment>
<feature type="binding site" evidence="8">
    <location>
        <position position="205"/>
    </location>
    <ligand>
        <name>substrate</name>
    </ligand>
</feature>
<dbReference type="PROSITE" id="PS00906">
    <property type="entry name" value="UROD_1"/>
    <property type="match status" value="1"/>
</dbReference>
<dbReference type="PANTHER" id="PTHR21091:SF169">
    <property type="entry name" value="UROPORPHYRINOGEN DECARBOXYLASE"/>
    <property type="match status" value="1"/>
</dbReference>
<evidence type="ECO:0000313" key="12">
    <source>
        <dbReference type="EMBL" id="CUS97990.1"/>
    </source>
</evidence>
<feature type="binding site" evidence="8">
    <location>
        <position position="322"/>
    </location>
    <ligand>
        <name>substrate</name>
    </ligand>
</feature>
<organism evidence="12 13">
    <name type="scientific">Candidatus Chryseopegocella kryptomonas</name>
    <dbReference type="NCBI Taxonomy" id="1633643"/>
    <lineage>
        <taxon>Bacteria</taxon>
        <taxon>Pseudomonadati</taxon>
        <taxon>Candidatus Kryptoniota</taxon>
        <taxon>Candidatus Chryseopegocella</taxon>
    </lineage>
</organism>
<evidence type="ECO:0000256" key="9">
    <source>
        <dbReference type="RuleBase" id="RU000554"/>
    </source>
</evidence>
<dbReference type="FunFam" id="3.20.20.210:FF:000007">
    <property type="entry name" value="Uroporphyrinogen decarboxylase"/>
    <property type="match status" value="1"/>
</dbReference>
<dbReference type="SUPFAM" id="SSF51726">
    <property type="entry name" value="UROD/MetE-like"/>
    <property type="match status" value="1"/>
</dbReference>
<dbReference type="Pfam" id="PF01208">
    <property type="entry name" value="URO-D"/>
    <property type="match status" value="1"/>
</dbReference>
<sequence length="352" mass="40360">MELKNDLFLRACRREKTERTPIWIMRQAGRYLPEYRKIRQRYDFLTMIKTPEIASEVTIQPIEIIGVDAGIIFSDILVLPEAMGLKLYIDEGKGPRFEKHIQSEAEIDKLFIPDPTDKLKYVLDAIKLTKRNIDVPLIGFSGSPWTLFAYMVESESLKDFKNAKIFIYSKPELAHKLLEKISIAVADFLIAQIEYGADAVQIFDTWGGILGYDEFKEFSLKYIRIVVEKVKARFNGKVPIILFSKGTWQWIDEIINTGCDVISIDWTFDISEARKRSLDSVSIQGNLDPVVLLSEPDVVVREAVKILERYGEGDGHIFNLGHGILPETPVENVKILVQTVKSESQKYHKQNF</sequence>
<dbReference type="UniPathway" id="UPA00251">
    <property type="reaction ID" value="UER00321"/>
</dbReference>
<dbReference type="GO" id="GO:0004853">
    <property type="term" value="F:uroporphyrinogen decarboxylase activity"/>
    <property type="evidence" value="ECO:0007669"/>
    <property type="project" value="UniProtKB-UniRule"/>
</dbReference>
<feature type="binding site" evidence="8">
    <location>
        <position position="75"/>
    </location>
    <ligand>
        <name>substrate</name>
    </ligand>
</feature>
<gene>
    <name evidence="8" type="primary">hemE</name>
    <name evidence="12" type="ORF">JGI23_00405</name>
</gene>
<feature type="binding site" evidence="8">
    <location>
        <position position="150"/>
    </location>
    <ligand>
        <name>substrate</name>
    </ligand>
</feature>
<name>A0A0P1MRS6_9BACT</name>
<comment type="caution">
    <text evidence="8">Lacks conserved residue(s) required for the propagation of feature annotation.</text>
</comment>